<evidence type="ECO:0000313" key="2">
    <source>
        <dbReference type="EMBL" id="MBO2010710.1"/>
    </source>
</evidence>
<evidence type="ECO:0000256" key="1">
    <source>
        <dbReference type="SAM" id="SignalP"/>
    </source>
</evidence>
<dbReference type="EMBL" id="JAGETZ010000008">
    <property type="protein sequence ID" value="MBO2010710.1"/>
    <property type="molecule type" value="Genomic_DNA"/>
</dbReference>
<feature type="chain" id="PRO_5046188672" evidence="1">
    <location>
        <begin position="19"/>
        <end position="222"/>
    </location>
</feature>
<reference evidence="2 3" key="1">
    <citation type="submission" date="2021-03" db="EMBL/GenBank/DDBJ databases">
        <authorList>
            <person name="Kim M.K."/>
        </authorList>
    </citation>
    <scope>NUCLEOTIDE SEQUENCE [LARGE SCALE GENOMIC DNA]</scope>
    <source>
        <strain evidence="2 3">BT442</strain>
    </source>
</reference>
<sequence length="222" mass="25131">MKGTLLLLLLLLKMPPAATPGAVRVTFSALTKAAYLEAKKVAVLTKPAMTFPLKKAQGRVVIPTAKGSKAFQDNAVDEENPDWEKYTYLGYWPQFGCHLILHNHYEWSNYILLNRNGQEVELCEPPIYSPDLKSFVAISSGIEYWANSNSIQLFRFQNGTWRQIWKVEPAVEPATWEPNEIYWLSANSLILKKRMWTGKNPGGTYTYAKLTIRSSASTAHHP</sequence>
<gene>
    <name evidence="2" type="ORF">J4E00_16735</name>
</gene>
<protein>
    <submittedName>
        <fullName evidence="2">Uncharacterized protein</fullName>
    </submittedName>
</protein>
<proteinExistence type="predicted"/>
<dbReference type="RefSeq" id="WP_208176342.1">
    <property type="nucleotide sequence ID" value="NZ_JAGETZ010000008.1"/>
</dbReference>
<keyword evidence="1" id="KW-0732">Signal</keyword>
<feature type="signal peptide" evidence="1">
    <location>
        <begin position="1"/>
        <end position="18"/>
    </location>
</feature>
<evidence type="ECO:0000313" key="3">
    <source>
        <dbReference type="Proteomes" id="UP000664369"/>
    </source>
</evidence>
<organism evidence="2 3">
    <name type="scientific">Hymenobacter negativus</name>
    <dbReference type="NCBI Taxonomy" id="2795026"/>
    <lineage>
        <taxon>Bacteria</taxon>
        <taxon>Pseudomonadati</taxon>
        <taxon>Bacteroidota</taxon>
        <taxon>Cytophagia</taxon>
        <taxon>Cytophagales</taxon>
        <taxon>Hymenobacteraceae</taxon>
        <taxon>Hymenobacter</taxon>
    </lineage>
</organism>
<dbReference type="Proteomes" id="UP000664369">
    <property type="component" value="Unassembled WGS sequence"/>
</dbReference>
<comment type="caution">
    <text evidence="2">The sequence shown here is derived from an EMBL/GenBank/DDBJ whole genome shotgun (WGS) entry which is preliminary data.</text>
</comment>
<accession>A0ABS3QHI1</accession>
<name>A0ABS3QHI1_9BACT</name>
<keyword evidence="3" id="KW-1185">Reference proteome</keyword>